<sequence length="79" mass="8846">MNYPADFLYQNLVAVASVSILYTLHLWACIITFQDAILLSTGGELLIILRQNRKPPLQHGSSNKKSLSNQVSQEIIEMS</sequence>
<evidence type="ECO:0000256" key="2">
    <source>
        <dbReference type="SAM" id="Phobius"/>
    </source>
</evidence>
<evidence type="ECO:0000313" key="3">
    <source>
        <dbReference type="EMBL" id="PNT59681.1"/>
    </source>
</evidence>
<evidence type="ECO:0000256" key="1">
    <source>
        <dbReference type="SAM" id="MobiDB-lite"/>
    </source>
</evidence>
<reference evidence="3 4" key="1">
    <citation type="journal article" date="2006" name="Science">
        <title>The genome of black cottonwood, Populus trichocarpa (Torr. &amp; Gray).</title>
        <authorList>
            <person name="Tuskan G.A."/>
            <person name="Difazio S."/>
            <person name="Jansson S."/>
            <person name="Bohlmann J."/>
            <person name="Grigoriev I."/>
            <person name="Hellsten U."/>
            <person name="Putnam N."/>
            <person name="Ralph S."/>
            <person name="Rombauts S."/>
            <person name="Salamov A."/>
            <person name="Schein J."/>
            <person name="Sterck L."/>
            <person name="Aerts A."/>
            <person name="Bhalerao R.R."/>
            <person name="Bhalerao R.P."/>
            <person name="Blaudez D."/>
            <person name="Boerjan W."/>
            <person name="Brun A."/>
            <person name="Brunner A."/>
            <person name="Busov V."/>
            <person name="Campbell M."/>
            <person name="Carlson J."/>
            <person name="Chalot M."/>
            <person name="Chapman J."/>
            <person name="Chen G.L."/>
            <person name="Cooper D."/>
            <person name="Coutinho P.M."/>
            <person name="Couturier J."/>
            <person name="Covert S."/>
            <person name="Cronk Q."/>
            <person name="Cunningham R."/>
            <person name="Davis J."/>
            <person name="Degroeve S."/>
            <person name="Dejardin A."/>
            <person name="Depamphilis C."/>
            <person name="Detter J."/>
            <person name="Dirks B."/>
            <person name="Dubchak I."/>
            <person name="Duplessis S."/>
            <person name="Ehlting J."/>
            <person name="Ellis B."/>
            <person name="Gendler K."/>
            <person name="Goodstein D."/>
            <person name="Gribskov M."/>
            <person name="Grimwood J."/>
            <person name="Groover A."/>
            <person name="Gunter L."/>
            <person name="Hamberger B."/>
            <person name="Heinze B."/>
            <person name="Helariutta Y."/>
            <person name="Henrissat B."/>
            <person name="Holligan D."/>
            <person name="Holt R."/>
            <person name="Huang W."/>
            <person name="Islam-Faridi N."/>
            <person name="Jones S."/>
            <person name="Jones-Rhoades M."/>
            <person name="Jorgensen R."/>
            <person name="Joshi C."/>
            <person name="Kangasjarvi J."/>
            <person name="Karlsson J."/>
            <person name="Kelleher C."/>
            <person name="Kirkpatrick R."/>
            <person name="Kirst M."/>
            <person name="Kohler A."/>
            <person name="Kalluri U."/>
            <person name="Larimer F."/>
            <person name="Leebens-Mack J."/>
            <person name="Leple J.C."/>
            <person name="Locascio P."/>
            <person name="Lou Y."/>
            <person name="Lucas S."/>
            <person name="Martin F."/>
            <person name="Montanini B."/>
            <person name="Napoli C."/>
            <person name="Nelson D.R."/>
            <person name="Nelson C."/>
            <person name="Nieminen K."/>
            <person name="Nilsson O."/>
            <person name="Pereda V."/>
            <person name="Peter G."/>
            <person name="Philippe R."/>
            <person name="Pilate G."/>
            <person name="Poliakov A."/>
            <person name="Razumovskaya J."/>
            <person name="Richardson P."/>
            <person name="Rinaldi C."/>
            <person name="Ritland K."/>
            <person name="Rouze P."/>
            <person name="Ryaboy D."/>
            <person name="Schmutz J."/>
            <person name="Schrader J."/>
            <person name="Segerman B."/>
            <person name="Shin H."/>
            <person name="Siddiqui A."/>
            <person name="Sterky F."/>
            <person name="Terry A."/>
            <person name="Tsai C.J."/>
            <person name="Uberbacher E."/>
            <person name="Unneberg P."/>
            <person name="Vahala J."/>
            <person name="Wall K."/>
            <person name="Wessler S."/>
            <person name="Yang G."/>
            <person name="Yin T."/>
            <person name="Douglas C."/>
            <person name="Marra M."/>
            <person name="Sandberg G."/>
            <person name="Van de Peer Y."/>
            <person name="Rokhsar D."/>
        </authorList>
    </citation>
    <scope>NUCLEOTIDE SEQUENCE [LARGE SCALE GENOMIC DNA]</scope>
    <source>
        <strain evidence="4">cv. Nisqually</strain>
    </source>
</reference>
<feature type="region of interest" description="Disordered" evidence="1">
    <location>
        <begin position="55"/>
        <end position="79"/>
    </location>
</feature>
<evidence type="ECO:0000313" key="4">
    <source>
        <dbReference type="Proteomes" id="UP000006729"/>
    </source>
</evidence>
<organism evidence="3 4">
    <name type="scientific">Populus trichocarpa</name>
    <name type="common">Western balsam poplar</name>
    <name type="synonym">Populus balsamifera subsp. trichocarpa</name>
    <dbReference type="NCBI Taxonomy" id="3694"/>
    <lineage>
        <taxon>Eukaryota</taxon>
        <taxon>Viridiplantae</taxon>
        <taxon>Streptophyta</taxon>
        <taxon>Embryophyta</taxon>
        <taxon>Tracheophyta</taxon>
        <taxon>Spermatophyta</taxon>
        <taxon>Magnoliopsida</taxon>
        <taxon>eudicotyledons</taxon>
        <taxon>Gunneridae</taxon>
        <taxon>Pentapetalae</taxon>
        <taxon>rosids</taxon>
        <taxon>fabids</taxon>
        <taxon>Malpighiales</taxon>
        <taxon>Salicaceae</taxon>
        <taxon>Saliceae</taxon>
        <taxon>Populus</taxon>
    </lineage>
</organism>
<keyword evidence="2" id="KW-0812">Transmembrane</keyword>
<protein>
    <submittedName>
        <fullName evidence="3">Uncharacterized protein</fullName>
    </submittedName>
</protein>
<feature type="transmembrane region" description="Helical" evidence="2">
    <location>
        <begin position="12"/>
        <end position="33"/>
    </location>
</feature>
<dbReference type="EMBL" id="CM009290">
    <property type="protein sequence ID" value="PNT59681.1"/>
    <property type="molecule type" value="Genomic_DNA"/>
</dbReference>
<dbReference type="AlphaFoldDB" id="A0A2K2CCD3"/>
<feature type="compositionally biased region" description="Polar residues" evidence="1">
    <location>
        <begin position="59"/>
        <end position="73"/>
    </location>
</feature>
<proteinExistence type="predicted"/>
<accession>A0A2K2CCD3</accession>
<name>A0A2K2CCD3_POPTR</name>
<keyword evidence="2" id="KW-0472">Membrane</keyword>
<dbReference type="Proteomes" id="UP000006729">
    <property type="component" value="Chromosome 1"/>
</dbReference>
<keyword evidence="4" id="KW-1185">Reference proteome</keyword>
<keyword evidence="2" id="KW-1133">Transmembrane helix</keyword>
<dbReference type="InParanoid" id="A0A2K2CCD3"/>
<gene>
    <name evidence="3" type="ORF">POPTR_001G423100</name>
</gene>